<keyword evidence="3" id="KW-1185">Reference proteome</keyword>
<keyword evidence="1" id="KW-0472">Membrane</keyword>
<dbReference type="PANTHER" id="PTHR35337:SF1">
    <property type="entry name" value="SLR1478 PROTEIN"/>
    <property type="match status" value="1"/>
</dbReference>
<dbReference type="PANTHER" id="PTHR35337">
    <property type="entry name" value="SLR1478 PROTEIN"/>
    <property type="match status" value="1"/>
</dbReference>
<dbReference type="Proteomes" id="UP000637628">
    <property type="component" value="Unassembled WGS sequence"/>
</dbReference>
<comment type="caution">
    <text evidence="2">The sequence shown here is derived from an EMBL/GenBank/DDBJ whole genome shotgun (WGS) entry which is preliminary data.</text>
</comment>
<accession>A0ABQ3Z5N8</accession>
<reference evidence="2 3" key="1">
    <citation type="submission" date="2021-01" db="EMBL/GenBank/DDBJ databases">
        <title>Whole genome shotgun sequence of Actinoplanes durhamensis NBRC 14914.</title>
        <authorList>
            <person name="Komaki H."/>
            <person name="Tamura T."/>
        </authorList>
    </citation>
    <scope>NUCLEOTIDE SEQUENCE [LARGE SCALE GENOMIC DNA]</scope>
    <source>
        <strain evidence="2 3">NBRC 14914</strain>
    </source>
</reference>
<evidence type="ECO:0000313" key="3">
    <source>
        <dbReference type="Proteomes" id="UP000637628"/>
    </source>
</evidence>
<feature type="transmembrane region" description="Helical" evidence="1">
    <location>
        <begin position="287"/>
        <end position="307"/>
    </location>
</feature>
<feature type="transmembrane region" description="Helical" evidence="1">
    <location>
        <begin position="193"/>
        <end position="213"/>
    </location>
</feature>
<sequence length="348" mass="37481">MPLSTVEGELTGTVSTKIRLDRGAAALIDLDAYVAEHGGEWQRLEVLAGRRRLSASEADELVLLYQRAATHLSALRGRSPDPVVVADLSRLMLAGRAAVTRTSGGFSLRPVAEFVAYTFPAALYRTRRWWGGLSVLLIALTAVLIRYMSTHPAAIAAFLDDQKVQDLAANDFVGYYSEFRAENFALQVWTHNALVTAQCLAAGVLILPVFYLLAANLLNLGILGGVMVREGLAGTFLTYLAPHGLLELTCMFIGAGVGLRIGWSWIAPGPLRTRRQSLVAWAREGMVVAVGLVPTLAMAGVLEAFITPSALPPTIRIGIGAAVWLAFLAYAVGWGRIAHEHRPQAVDL</sequence>
<keyword evidence="1" id="KW-0812">Transmembrane</keyword>
<proteinExistence type="predicted"/>
<dbReference type="EMBL" id="BOML01000052">
    <property type="protein sequence ID" value="GIE05119.1"/>
    <property type="molecule type" value="Genomic_DNA"/>
</dbReference>
<protein>
    <submittedName>
        <fullName evidence="2">Membrane protein</fullName>
    </submittedName>
</protein>
<feature type="transmembrane region" description="Helical" evidence="1">
    <location>
        <begin position="313"/>
        <end position="332"/>
    </location>
</feature>
<organism evidence="2 3">
    <name type="scientific">Paractinoplanes durhamensis</name>
    <dbReference type="NCBI Taxonomy" id="113563"/>
    <lineage>
        <taxon>Bacteria</taxon>
        <taxon>Bacillati</taxon>
        <taxon>Actinomycetota</taxon>
        <taxon>Actinomycetes</taxon>
        <taxon>Micromonosporales</taxon>
        <taxon>Micromonosporaceae</taxon>
        <taxon>Paractinoplanes</taxon>
    </lineage>
</organism>
<feature type="transmembrane region" description="Helical" evidence="1">
    <location>
        <begin position="129"/>
        <end position="149"/>
    </location>
</feature>
<feature type="transmembrane region" description="Helical" evidence="1">
    <location>
        <begin position="245"/>
        <end position="266"/>
    </location>
</feature>
<gene>
    <name evidence="2" type="ORF">Adu01nite_64690</name>
</gene>
<evidence type="ECO:0000256" key="1">
    <source>
        <dbReference type="SAM" id="Phobius"/>
    </source>
</evidence>
<name>A0ABQ3Z5N8_9ACTN</name>
<keyword evidence="1" id="KW-1133">Transmembrane helix</keyword>
<evidence type="ECO:0000313" key="2">
    <source>
        <dbReference type="EMBL" id="GIE05119.1"/>
    </source>
</evidence>
<dbReference type="InterPro" id="IPR002798">
    <property type="entry name" value="SpoIIM-like"/>
</dbReference>
<dbReference type="Pfam" id="PF01944">
    <property type="entry name" value="SpoIIM"/>
    <property type="match status" value="1"/>
</dbReference>